<evidence type="ECO:0000259" key="3">
    <source>
        <dbReference type="PROSITE" id="PS50111"/>
    </source>
</evidence>
<evidence type="ECO:0000256" key="2">
    <source>
        <dbReference type="PROSITE-ProRule" id="PRU00284"/>
    </source>
</evidence>
<proteinExistence type="predicted"/>
<accession>A0A1V2A5C3</accession>
<dbReference type="SUPFAM" id="SSF58104">
    <property type="entry name" value="Methyl-accepting chemotaxis protein (MCP) signaling domain"/>
    <property type="match status" value="1"/>
</dbReference>
<dbReference type="GO" id="GO:0016020">
    <property type="term" value="C:membrane"/>
    <property type="evidence" value="ECO:0007669"/>
    <property type="project" value="InterPro"/>
</dbReference>
<dbReference type="OrthoDB" id="9807021at2"/>
<dbReference type="InterPro" id="IPR004089">
    <property type="entry name" value="MCPsignal_dom"/>
</dbReference>
<dbReference type="PANTHER" id="PTHR32089:SF112">
    <property type="entry name" value="LYSOZYME-LIKE PROTEIN-RELATED"/>
    <property type="match status" value="1"/>
</dbReference>
<keyword evidence="1 2" id="KW-0807">Transducer</keyword>
<reference evidence="4 5" key="1">
    <citation type="submission" date="2016-12" db="EMBL/GenBank/DDBJ databases">
        <title>Domibacillus sp. SAB 38T whole genome sequencing.</title>
        <authorList>
            <person name="Verma A."/>
            <person name="Ojha A.K."/>
            <person name="Krishnamurthi S."/>
        </authorList>
    </citation>
    <scope>NUCLEOTIDE SEQUENCE [LARGE SCALE GENOMIC DNA]</scope>
    <source>
        <strain evidence="4 5">SAB 38</strain>
    </source>
</reference>
<dbReference type="GO" id="GO:0007165">
    <property type="term" value="P:signal transduction"/>
    <property type="evidence" value="ECO:0007669"/>
    <property type="project" value="UniProtKB-KW"/>
</dbReference>
<organism evidence="4 5">
    <name type="scientific">Domibacillus epiphyticus</name>
    <dbReference type="NCBI Taxonomy" id="1714355"/>
    <lineage>
        <taxon>Bacteria</taxon>
        <taxon>Bacillati</taxon>
        <taxon>Bacillota</taxon>
        <taxon>Bacilli</taxon>
        <taxon>Bacillales</taxon>
        <taxon>Bacillaceae</taxon>
        <taxon>Domibacillus</taxon>
    </lineage>
</organism>
<keyword evidence="5" id="KW-1185">Reference proteome</keyword>
<dbReference type="Pfam" id="PF00015">
    <property type="entry name" value="MCPsignal"/>
    <property type="match status" value="1"/>
</dbReference>
<dbReference type="PANTHER" id="PTHR32089">
    <property type="entry name" value="METHYL-ACCEPTING CHEMOTAXIS PROTEIN MCPB"/>
    <property type="match status" value="1"/>
</dbReference>
<dbReference type="Gene3D" id="1.10.287.950">
    <property type="entry name" value="Methyl-accepting chemotaxis protein"/>
    <property type="match status" value="1"/>
</dbReference>
<comment type="caution">
    <text evidence="4">The sequence shown here is derived from an EMBL/GenBank/DDBJ whole genome shotgun (WGS) entry which is preliminary data.</text>
</comment>
<dbReference type="RefSeq" id="WP_076767215.1">
    <property type="nucleotide sequence ID" value="NZ_MSFI01000024.1"/>
</dbReference>
<dbReference type="SMART" id="SM00283">
    <property type="entry name" value="MA"/>
    <property type="match status" value="1"/>
</dbReference>
<dbReference type="EMBL" id="MSFI01000024">
    <property type="protein sequence ID" value="OMP66166.1"/>
    <property type="molecule type" value="Genomic_DNA"/>
</dbReference>
<evidence type="ECO:0000313" key="5">
    <source>
        <dbReference type="Proteomes" id="UP000188613"/>
    </source>
</evidence>
<evidence type="ECO:0000313" key="4">
    <source>
        <dbReference type="EMBL" id="OMP66166.1"/>
    </source>
</evidence>
<feature type="domain" description="Methyl-accepting transducer" evidence="3">
    <location>
        <begin position="110"/>
        <end position="273"/>
    </location>
</feature>
<evidence type="ECO:0000256" key="1">
    <source>
        <dbReference type="ARBA" id="ARBA00023224"/>
    </source>
</evidence>
<name>A0A1V2A5C3_9BACI</name>
<dbReference type="PROSITE" id="PS50111">
    <property type="entry name" value="CHEMOTAXIS_TRANSDUC_2"/>
    <property type="match status" value="1"/>
</dbReference>
<dbReference type="STRING" id="1714355.BTO28_13680"/>
<sequence>MFNQVESLDDLLKTVPILKSAVSVDLSIAICDLEKFIAYFPGENINLHIEIGKKINPEEPLSIAIRQNKRLQADVPADFYGFEFTGTALPIIDKNNKVIGGIAVQVRRQSELRAIAEKISNSMTQANEQIQTVSSGSASLAHFTQELLVQSRQAGENVKETDLVLSMIKKVADQTNLLGLNAAIEAARAGENGRGFEIVANEIRKFSKETVASTQKVGEITSQIQKVTGQMGSSIEKIVGVGNEQASSMLQISSLIKEIEQLSKNLNEFAHKL</sequence>
<dbReference type="Proteomes" id="UP000188613">
    <property type="component" value="Unassembled WGS sequence"/>
</dbReference>
<dbReference type="AlphaFoldDB" id="A0A1V2A5C3"/>
<gene>
    <name evidence="4" type="ORF">BTO28_13680</name>
</gene>
<protein>
    <submittedName>
        <fullName evidence="4">Chemotaxis protein</fullName>
    </submittedName>
</protein>